<gene>
    <name evidence="3" type="ordered locus">Mtc_1903</name>
</gene>
<dbReference type="PANTHER" id="PTHR46797">
    <property type="entry name" value="HTH-TYPE TRANSCRIPTIONAL REGULATOR"/>
    <property type="match status" value="1"/>
</dbReference>
<dbReference type="InterPro" id="IPR013096">
    <property type="entry name" value="Cupin_2"/>
</dbReference>
<evidence type="ECO:0000313" key="4">
    <source>
        <dbReference type="Proteomes" id="UP000005233"/>
    </source>
</evidence>
<dbReference type="GeneID" id="11972051"/>
<keyword evidence="4" id="KW-1185">Reference proteome</keyword>
<dbReference type="AlphaFoldDB" id="H8I4P8"/>
<dbReference type="Pfam" id="PF12844">
    <property type="entry name" value="HTH_19"/>
    <property type="match status" value="1"/>
</dbReference>
<dbReference type="Pfam" id="PF07883">
    <property type="entry name" value="Cupin_2"/>
    <property type="match status" value="1"/>
</dbReference>
<dbReference type="CDD" id="cd00093">
    <property type="entry name" value="HTH_XRE"/>
    <property type="match status" value="1"/>
</dbReference>
<evidence type="ECO:0000259" key="2">
    <source>
        <dbReference type="PROSITE" id="PS50943"/>
    </source>
</evidence>
<dbReference type="RefSeq" id="WP_014406474.1">
    <property type="nucleotide sequence ID" value="NC_017034.1"/>
</dbReference>
<dbReference type="InterPro" id="IPR011051">
    <property type="entry name" value="RmlC_Cupin_sf"/>
</dbReference>
<dbReference type="KEGG" id="mez:Mtc_1903"/>
<protein>
    <submittedName>
        <fullName evidence="3">Transcriptional regulator (Cupin domain/ Helix-turn-helix.)</fullName>
    </submittedName>
</protein>
<feature type="domain" description="HTH cro/C1-type" evidence="2">
    <location>
        <begin position="12"/>
        <end position="66"/>
    </location>
</feature>
<dbReference type="Gene3D" id="2.60.120.10">
    <property type="entry name" value="Jelly Rolls"/>
    <property type="match status" value="1"/>
</dbReference>
<name>H8I4P8_METCZ</name>
<dbReference type="HOGENOM" id="CLU_085376_3_2_2"/>
<evidence type="ECO:0000256" key="1">
    <source>
        <dbReference type="ARBA" id="ARBA00023125"/>
    </source>
</evidence>
<sequence>MQERIKEVADRIKELRNILGISIDDMSGYLKVGREKYLRYENGEEDIPASVLYEISRKLGVEMSILLTGETPRMHYFTVTRKGKGVSVERRKQYKYQSLAANFINKKAEPFIVTVDPNKTEVQTNSHPGQEFNYILEGSLKLIIRDNEIVLNEGDSIYFDSSCEHAMVALNGRPAKFLAIIM</sequence>
<evidence type="ECO:0000313" key="3">
    <source>
        <dbReference type="EMBL" id="AFD00643.1"/>
    </source>
</evidence>
<dbReference type="EMBL" id="CP003243">
    <property type="protein sequence ID" value="AFD00643.1"/>
    <property type="molecule type" value="Genomic_DNA"/>
</dbReference>
<dbReference type="SUPFAM" id="SSF47413">
    <property type="entry name" value="lambda repressor-like DNA-binding domains"/>
    <property type="match status" value="1"/>
</dbReference>
<dbReference type="eggNOG" id="arCOG01866">
    <property type="taxonomic scope" value="Archaea"/>
</dbReference>
<keyword evidence="1" id="KW-0238">DNA-binding</keyword>
<dbReference type="GO" id="GO:0005829">
    <property type="term" value="C:cytosol"/>
    <property type="evidence" value="ECO:0007669"/>
    <property type="project" value="TreeGrafter"/>
</dbReference>
<dbReference type="InterPro" id="IPR010982">
    <property type="entry name" value="Lambda_DNA-bd_dom_sf"/>
</dbReference>
<organism evidence="3 4">
    <name type="scientific">Methanocella conradii (strain DSM 24694 / JCM 17849 / CGMCC 1.5162 / HZ254)</name>
    <dbReference type="NCBI Taxonomy" id="1041930"/>
    <lineage>
        <taxon>Archaea</taxon>
        <taxon>Methanobacteriati</taxon>
        <taxon>Methanobacteriota</taxon>
        <taxon>Stenosarchaea group</taxon>
        <taxon>Methanomicrobia</taxon>
        <taxon>Methanocellales</taxon>
        <taxon>Methanocellaceae</taxon>
        <taxon>Methanocella</taxon>
    </lineage>
</organism>
<accession>H8I4P8</accession>
<dbReference type="InterPro" id="IPR014710">
    <property type="entry name" value="RmlC-like_jellyroll"/>
</dbReference>
<reference evidence="3 4" key="1">
    <citation type="journal article" date="2012" name="J. Bacteriol.">
        <title>Complete genome sequence of a thermophilic methanogen, Methanocella conradii HZ254, isolated from Chinese rice field soil.</title>
        <authorList>
            <person name="Lu Z."/>
            <person name="Lu Y."/>
        </authorList>
    </citation>
    <scope>NUCLEOTIDE SEQUENCE [LARGE SCALE GENOMIC DNA]</scope>
    <source>
        <strain evidence="4">DSM 24694 / JCM 17849 / CGMCC 1.5162 / HZ254</strain>
    </source>
</reference>
<dbReference type="InterPro" id="IPR050807">
    <property type="entry name" value="TransReg_Diox_bact_type"/>
</dbReference>
<dbReference type="InterPro" id="IPR001387">
    <property type="entry name" value="Cro/C1-type_HTH"/>
</dbReference>
<dbReference type="Proteomes" id="UP000005233">
    <property type="component" value="Chromosome"/>
</dbReference>
<dbReference type="Gene3D" id="1.10.260.40">
    <property type="entry name" value="lambda repressor-like DNA-binding domains"/>
    <property type="match status" value="1"/>
</dbReference>
<dbReference type="PROSITE" id="PS50943">
    <property type="entry name" value="HTH_CROC1"/>
    <property type="match status" value="1"/>
</dbReference>
<dbReference type="GO" id="GO:0003677">
    <property type="term" value="F:DNA binding"/>
    <property type="evidence" value="ECO:0007669"/>
    <property type="project" value="UniProtKB-KW"/>
</dbReference>
<dbReference type="CDD" id="cd02209">
    <property type="entry name" value="cupin_XRE_C"/>
    <property type="match status" value="1"/>
</dbReference>
<dbReference type="GO" id="GO:0003700">
    <property type="term" value="F:DNA-binding transcription factor activity"/>
    <property type="evidence" value="ECO:0007669"/>
    <property type="project" value="TreeGrafter"/>
</dbReference>
<dbReference type="STRING" id="1041930.Mtc_1903"/>
<dbReference type="SUPFAM" id="SSF51182">
    <property type="entry name" value="RmlC-like cupins"/>
    <property type="match status" value="1"/>
</dbReference>
<dbReference type="OrthoDB" id="67714at2157"/>
<dbReference type="PANTHER" id="PTHR46797:SF19">
    <property type="entry name" value="BLL2473 PROTEIN"/>
    <property type="match status" value="1"/>
</dbReference>
<proteinExistence type="predicted"/>
<dbReference type="SMART" id="SM00530">
    <property type="entry name" value="HTH_XRE"/>
    <property type="match status" value="1"/>
</dbReference>